<name>A0A183FQE4_HELPZ</name>
<accession>A0A183FQE4</accession>
<proteinExistence type="predicted"/>
<dbReference type="OrthoDB" id="5789060at2759"/>
<keyword evidence="3" id="KW-1185">Reference proteome</keyword>
<evidence type="ECO:0000256" key="1">
    <source>
        <dbReference type="SAM" id="MobiDB-lite"/>
    </source>
</evidence>
<evidence type="ECO:0000313" key="4">
    <source>
        <dbReference type="WBParaSite" id="HPBE_0000995301-mRNA-1"/>
    </source>
</evidence>
<protein>
    <submittedName>
        <fullName evidence="2 4">Uncharacterized protein</fullName>
    </submittedName>
</protein>
<reference evidence="2 3" key="1">
    <citation type="submission" date="2018-11" db="EMBL/GenBank/DDBJ databases">
        <authorList>
            <consortium name="Pathogen Informatics"/>
        </authorList>
    </citation>
    <scope>NUCLEOTIDE SEQUENCE [LARGE SCALE GENOMIC DNA]</scope>
</reference>
<organism evidence="3 4">
    <name type="scientific">Heligmosomoides polygyrus</name>
    <name type="common">Parasitic roundworm</name>
    <dbReference type="NCBI Taxonomy" id="6339"/>
    <lineage>
        <taxon>Eukaryota</taxon>
        <taxon>Metazoa</taxon>
        <taxon>Ecdysozoa</taxon>
        <taxon>Nematoda</taxon>
        <taxon>Chromadorea</taxon>
        <taxon>Rhabditida</taxon>
        <taxon>Rhabditina</taxon>
        <taxon>Rhabditomorpha</taxon>
        <taxon>Strongyloidea</taxon>
        <taxon>Heligmosomidae</taxon>
        <taxon>Heligmosomoides</taxon>
    </lineage>
</organism>
<dbReference type="EMBL" id="UZAH01026605">
    <property type="protein sequence ID" value="VDO83030.1"/>
    <property type="molecule type" value="Genomic_DNA"/>
</dbReference>
<dbReference type="Proteomes" id="UP000050761">
    <property type="component" value="Unassembled WGS sequence"/>
</dbReference>
<reference evidence="4" key="2">
    <citation type="submission" date="2019-09" db="UniProtKB">
        <authorList>
            <consortium name="WormBaseParasite"/>
        </authorList>
    </citation>
    <scope>IDENTIFICATION</scope>
</reference>
<feature type="compositionally biased region" description="Basic residues" evidence="1">
    <location>
        <begin position="196"/>
        <end position="210"/>
    </location>
</feature>
<accession>A0A3P7Y5P7</accession>
<dbReference type="WBParaSite" id="HPBE_0000995301-mRNA-1">
    <property type="protein sequence ID" value="HPBE_0000995301-mRNA-1"/>
    <property type="gene ID" value="HPBE_0000995301"/>
</dbReference>
<sequence length="247" mass="27960">MNIKKIKRLGKSWASSTCLYTCGASALPPEPPTCLLGYLSSSPYVQVAEYYPDLLSNYSNSSGTISYDTIITPRKAEYRELRYAAEGTTPREQCYYLRELELLPPPIIPEIVDWDLVKRINKLLVSKEKAKKTVEVQRAEKGTVEQSKKVCPTEWIRTPTTPLVTMEALEKAFNNDPYYISEADLVQEQTELFKKRVQKRQQRSAARAHMRPTFPKDPPAPESRSYGPAAMDTDSLVASDPKSDEDT</sequence>
<evidence type="ECO:0000313" key="3">
    <source>
        <dbReference type="Proteomes" id="UP000050761"/>
    </source>
</evidence>
<evidence type="ECO:0000313" key="2">
    <source>
        <dbReference type="EMBL" id="VDO83030.1"/>
    </source>
</evidence>
<gene>
    <name evidence="2" type="ORF">HPBE_LOCUS9954</name>
</gene>
<feature type="region of interest" description="Disordered" evidence="1">
    <location>
        <begin position="196"/>
        <end position="247"/>
    </location>
</feature>
<dbReference type="AlphaFoldDB" id="A0A183FQE4"/>